<feature type="compositionally biased region" description="Basic residues" evidence="1">
    <location>
        <begin position="101"/>
        <end position="110"/>
    </location>
</feature>
<feature type="region of interest" description="Disordered" evidence="1">
    <location>
        <begin position="83"/>
        <end position="215"/>
    </location>
</feature>
<reference evidence="2" key="1">
    <citation type="submission" date="2023-10" db="EMBL/GenBank/DDBJ databases">
        <authorList>
            <person name="Chen Y."/>
            <person name="Shah S."/>
            <person name="Dougan E. K."/>
            <person name="Thang M."/>
            <person name="Chan C."/>
        </authorList>
    </citation>
    <scope>NUCLEOTIDE SEQUENCE [LARGE SCALE GENOMIC DNA]</scope>
</reference>
<comment type="caution">
    <text evidence="2">The sequence shown here is derived from an EMBL/GenBank/DDBJ whole genome shotgun (WGS) entry which is preliminary data.</text>
</comment>
<keyword evidence="3" id="KW-1185">Reference proteome</keyword>
<protein>
    <submittedName>
        <fullName evidence="2">Uncharacterized protein</fullName>
    </submittedName>
</protein>
<accession>A0ABN9SK24</accession>
<evidence type="ECO:0000313" key="3">
    <source>
        <dbReference type="Proteomes" id="UP001189429"/>
    </source>
</evidence>
<gene>
    <name evidence="2" type="ORF">PCOR1329_LOCUS30196</name>
</gene>
<dbReference type="Proteomes" id="UP001189429">
    <property type="component" value="Unassembled WGS sequence"/>
</dbReference>
<organism evidence="2 3">
    <name type="scientific">Prorocentrum cordatum</name>
    <dbReference type="NCBI Taxonomy" id="2364126"/>
    <lineage>
        <taxon>Eukaryota</taxon>
        <taxon>Sar</taxon>
        <taxon>Alveolata</taxon>
        <taxon>Dinophyceae</taxon>
        <taxon>Prorocentrales</taxon>
        <taxon>Prorocentraceae</taxon>
        <taxon>Prorocentrum</taxon>
    </lineage>
</organism>
<sequence>MSPTVSLTALLPFRTEAFLAAHRESRSGLTIARRPRPHRMWTDPNANRTLFPISKRSAGSPAPAVSLGRRALACARGGGRALGARRLPEATRRGGRSAGAPRKRHVRCQRSGKEGERERGERNKEGEIERERKRKRERESREGRVIEREGKREREREKAKERERERVRATSLTTAHHGTAGSADRQAPQPWPPCDAARSQRQRAAGRRGSESRRG</sequence>
<evidence type="ECO:0000313" key="2">
    <source>
        <dbReference type="EMBL" id="CAK0832073.1"/>
    </source>
</evidence>
<proteinExistence type="predicted"/>
<name>A0ABN9SK24_9DINO</name>
<feature type="compositionally biased region" description="Basic and acidic residues" evidence="1">
    <location>
        <begin position="111"/>
        <end position="168"/>
    </location>
</feature>
<evidence type="ECO:0000256" key="1">
    <source>
        <dbReference type="SAM" id="MobiDB-lite"/>
    </source>
</evidence>
<dbReference type="EMBL" id="CAUYUJ010011547">
    <property type="protein sequence ID" value="CAK0832073.1"/>
    <property type="molecule type" value="Genomic_DNA"/>
</dbReference>